<feature type="repeat" description="ANK" evidence="3">
    <location>
        <begin position="30"/>
        <end position="62"/>
    </location>
</feature>
<reference evidence="4" key="1">
    <citation type="submission" date="2019-08" db="EMBL/GenBank/DDBJ databases">
        <title>The improved chromosome-level genome for the pearl oyster Pinctada fucata martensii using PacBio sequencing and Hi-C.</title>
        <authorList>
            <person name="Zheng Z."/>
        </authorList>
    </citation>
    <scope>NUCLEOTIDE SEQUENCE</scope>
    <source>
        <strain evidence="4">ZZ-2019</strain>
        <tissue evidence="4">Adductor muscle</tissue>
    </source>
</reference>
<dbReference type="SMART" id="SM00248">
    <property type="entry name" value="ANK"/>
    <property type="match status" value="4"/>
</dbReference>
<evidence type="ECO:0000313" key="4">
    <source>
        <dbReference type="EMBL" id="KAK3108342.1"/>
    </source>
</evidence>
<dbReference type="Pfam" id="PF12796">
    <property type="entry name" value="Ank_2"/>
    <property type="match status" value="2"/>
</dbReference>
<feature type="repeat" description="ANK" evidence="3">
    <location>
        <begin position="102"/>
        <end position="134"/>
    </location>
</feature>
<evidence type="ECO:0000313" key="5">
    <source>
        <dbReference type="Proteomes" id="UP001186944"/>
    </source>
</evidence>
<keyword evidence="5" id="KW-1185">Reference proteome</keyword>
<dbReference type="EMBL" id="VSWD01000001">
    <property type="protein sequence ID" value="KAK3108342.1"/>
    <property type="molecule type" value="Genomic_DNA"/>
</dbReference>
<dbReference type="PROSITE" id="PS50297">
    <property type="entry name" value="ANK_REP_REGION"/>
    <property type="match status" value="1"/>
</dbReference>
<dbReference type="InterPro" id="IPR036770">
    <property type="entry name" value="Ankyrin_rpt-contain_sf"/>
</dbReference>
<dbReference type="InterPro" id="IPR002110">
    <property type="entry name" value="Ankyrin_rpt"/>
</dbReference>
<proteinExistence type="predicted"/>
<keyword evidence="2 3" id="KW-0040">ANK repeat</keyword>
<dbReference type="PROSITE" id="PS50088">
    <property type="entry name" value="ANK_REPEAT"/>
    <property type="match status" value="2"/>
</dbReference>
<name>A0AA89CBL3_PINIB</name>
<gene>
    <name evidence="4" type="ORF">FSP39_005885</name>
</gene>
<dbReference type="SUPFAM" id="SSF48403">
    <property type="entry name" value="Ankyrin repeat"/>
    <property type="match status" value="1"/>
</dbReference>
<dbReference type="Gene3D" id="1.25.40.20">
    <property type="entry name" value="Ankyrin repeat-containing domain"/>
    <property type="match status" value="1"/>
</dbReference>
<dbReference type="AlphaFoldDB" id="A0AA89CBL3"/>
<organism evidence="4 5">
    <name type="scientific">Pinctada imbricata</name>
    <name type="common">Atlantic pearl-oyster</name>
    <name type="synonym">Pinctada martensii</name>
    <dbReference type="NCBI Taxonomy" id="66713"/>
    <lineage>
        <taxon>Eukaryota</taxon>
        <taxon>Metazoa</taxon>
        <taxon>Spiralia</taxon>
        <taxon>Lophotrochozoa</taxon>
        <taxon>Mollusca</taxon>
        <taxon>Bivalvia</taxon>
        <taxon>Autobranchia</taxon>
        <taxon>Pteriomorphia</taxon>
        <taxon>Pterioida</taxon>
        <taxon>Pterioidea</taxon>
        <taxon>Pteriidae</taxon>
        <taxon>Pinctada</taxon>
    </lineage>
</organism>
<keyword evidence="1" id="KW-0677">Repeat</keyword>
<protein>
    <submittedName>
        <fullName evidence="4">Uncharacterized protein</fullName>
    </submittedName>
</protein>
<sequence>QTAYEPGHTSIVIKLMEDYHYDVNYRMPSSGLTLFLCACLSGDRTLVTYMLKKGADVTLRTKNGDSPLYLATYGIVNSGQPDLSLIIVLVKAGCAVNTQNHNGYTPLHRAASKGDVHVIKALLKLGADPYVCSKSGIYPIDSALNAGHHEAVELLQIKVKNDHVWEVVDPHTPPRIALGLQSPCRRHLLESSRPRTASRILS</sequence>
<dbReference type="PANTHER" id="PTHR24171">
    <property type="entry name" value="ANKYRIN REPEAT DOMAIN-CONTAINING PROTEIN 39-RELATED"/>
    <property type="match status" value="1"/>
</dbReference>
<comment type="caution">
    <text evidence="4">The sequence shown here is derived from an EMBL/GenBank/DDBJ whole genome shotgun (WGS) entry which is preliminary data.</text>
</comment>
<dbReference type="Proteomes" id="UP001186944">
    <property type="component" value="Unassembled WGS sequence"/>
</dbReference>
<evidence type="ECO:0000256" key="3">
    <source>
        <dbReference type="PROSITE-ProRule" id="PRU00023"/>
    </source>
</evidence>
<feature type="non-terminal residue" evidence="4">
    <location>
        <position position="1"/>
    </location>
</feature>
<evidence type="ECO:0000256" key="2">
    <source>
        <dbReference type="ARBA" id="ARBA00023043"/>
    </source>
</evidence>
<evidence type="ECO:0000256" key="1">
    <source>
        <dbReference type="ARBA" id="ARBA00022737"/>
    </source>
</evidence>
<accession>A0AA89CBL3</accession>